<accession>A0ABT8F1D2</accession>
<dbReference type="EMBL" id="JAUHJS010000001">
    <property type="protein sequence ID" value="MDN4164164.1"/>
    <property type="molecule type" value="Genomic_DNA"/>
</dbReference>
<dbReference type="InterPro" id="IPR036761">
    <property type="entry name" value="TTHA0802/YceI-like_sf"/>
</dbReference>
<name>A0ABT8F1D2_9BACT</name>
<feature type="domain" description="Lipid/polyisoprenoid-binding YceI-like" evidence="2">
    <location>
        <begin position="25"/>
        <end position="177"/>
    </location>
</feature>
<proteinExistence type="predicted"/>
<dbReference type="PANTHER" id="PTHR34406">
    <property type="entry name" value="PROTEIN YCEI"/>
    <property type="match status" value="1"/>
</dbReference>
<dbReference type="Pfam" id="PF04264">
    <property type="entry name" value="YceI"/>
    <property type="match status" value="1"/>
</dbReference>
<evidence type="ECO:0000256" key="1">
    <source>
        <dbReference type="SAM" id="SignalP"/>
    </source>
</evidence>
<dbReference type="Gene3D" id="2.40.128.110">
    <property type="entry name" value="Lipid/polyisoprenoid-binding, YceI-like"/>
    <property type="match status" value="1"/>
</dbReference>
<keyword evidence="4" id="KW-1185">Reference proteome</keyword>
<dbReference type="RefSeq" id="WP_320002691.1">
    <property type="nucleotide sequence ID" value="NZ_JAUHJS010000001.1"/>
</dbReference>
<evidence type="ECO:0000313" key="3">
    <source>
        <dbReference type="EMBL" id="MDN4164164.1"/>
    </source>
</evidence>
<comment type="caution">
    <text evidence="3">The sequence shown here is derived from an EMBL/GenBank/DDBJ whole genome shotgun (WGS) entry which is preliminary data.</text>
</comment>
<reference evidence="3" key="1">
    <citation type="submission" date="2023-06" db="EMBL/GenBank/DDBJ databases">
        <title>Cytophagales bacterium Strain LB-30, isolated from soil.</title>
        <authorList>
            <person name="Liu B."/>
        </authorList>
    </citation>
    <scope>NUCLEOTIDE SEQUENCE</scope>
    <source>
        <strain evidence="3">LB-30</strain>
    </source>
</reference>
<evidence type="ECO:0000313" key="4">
    <source>
        <dbReference type="Proteomes" id="UP001168552"/>
    </source>
</evidence>
<dbReference type="SMART" id="SM00867">
    <property type="entry name" value="YceI"/>
    <property type="match status" value="1"/>
</dbReference>
<dbReference type="Proteomes" id="UP001168552">
    <property type="component" value="Unassembled WGS sequence"/>
</dbReference>
<sequence>MKPALIKSILILTFVYSHALSFGQALEVEDYAIRFMIKNAGLEVEGEFEKADFILRFYPDNIEKSYLEGKIDVASLNSGIALRDSHLMGEEYFHQKKFRTIHMKSLSLSRVSTSNNHYSGVFLLVIKEKSKEITLPFTFQNKQLKAQFELDRRDFGVGGSSFIMSDNVKVEILVNVR</sequence>
<dbReference type="InterPro" id="IPR007372">
    <property type="entry name" value="Lipid/polyisoprenoid-bd_YceI"/>
</dbReference>
<dbReference type="PANTHER" id="PTHR34406:SF1">
    <property type="entry name" value="PROTEIN YCEI"/>
    <property type="match status" value="1"/>
</dbReference>
<protein>
    <submittedName>
        <fullName evidence="3">YceI family protein</fullName>
    </submittedName>
</protein>
<dbReference type="SUPFAM" id="SSF101874">
    <property type="entry name" value="YceI-like"/>
    <property type="match status" value="1"/>
</dbReference>
<gene>
    <name evidence="3" type="ORF">QWY31_01560</name>
</gene>
<organism evidence="3 4">
    <name type="scientific">Shiella aurantiaca</name>
    <dbReference type="NCBI Taxonomy" id="3058365"/>
    <lineage>
        <taxon>Bacteria</taxon>
        <taxon>Pseudomonadati</taxon>
        <taxon>Bacteroidota</taxon>
        <taxon>Cytophagia</taxon>
        <taxon>Cytophagales</taxon>
        <taxon>Shiellaceae</taxon>
        <taxon>Shiella</taxon>
    </lineage>
</organism>
<feature type="signal peptide" evidence="1">
    <location>
        <begin position="1"/>
        <end position="19"/>
    </location>
</feature>
<evidence type="ECO:0000259" key="2">
    <source>
        <dbReference type="SMART" id="SM00867"/>
    </source>
</evidence>
<feature type="chain" id="PRO_5045329744" evidence="1">
    <location>
        <begin position="20"/>
        <end position="177"/>
    </location>
</feature>
<keyword evidence="1" id="KW-0732">Signal</keyword>